<dbReference type="Gene3D" id="3.40.50.720">
    <property type="entry name" value="NAD(P)-binding Rossmann-like Domain"/>
    <property type="match status" value="1"/>
</dbReference>
<evidence type="ECO:0000313" key="3">
    <source>
        <dbReference type="Proteomes" id="UP000199532"/>
    </source>
</evidence>
<proteinExistence type="predicted"/>
<name>A0A1H7B7I2_9BACT</name>
<reference evidence="2 3" key="1">
    <citation type="submission" date="2016-10" db="EMBL/GenBank/DDBJ databases">
        <authorList>
            <person name="de Groot N.N."/>
        </authorList>
    </citation>
    <scope>NUCLEOTIDE SEQUENCE [LARGE SCALE GENOMIC DNA]</scope>
    <source>
        <strain evidence="2 3">DSM 19938</strain>
    </source>
</reference>
<organism evidence="2 3">
    <name type="scientific">Dyadobacter koreensis</name>
    <dbReference type="NCBI Taxonomy" id="408657"/>
    <lineage>
        <taxon>Bacteria</taxon>
        <taxon>Pseudomonadati</taxon>
        <taxon>Bacteroidota</taxon>
        <taxon>Cytophagia</taxon>
        <taxon>Cytophagales</taxon>
        <taxon>Spirosomataceae</taxon>
        <taxon>Dyadobacter</taxon>
    </lineage>
</organism>
<evidence type="ECO:0000259" key="1">
    <source>
        <dbReference type="Pfam" id="PF13460"/>
    </source>
</evidence>
<dbReference type="OrthoDB" id="9803892at2"/>
<dbReference type="EMBL" id="FNXY01000013">
    <property type="protein sequence ID" value="SEJ72824.1"/>
    <property type="molecule type" value="Genomic_DNA"/>
</dbReference>
<protein>
    <submittedName>
        <fullName evidence="2">NAD dependent epimerase/dehydratase family protein</fullName>
    </submittedName>
</protein>
<sequence length="214" mass="23257">MKKILVIGSGGRVGSALVSKLAESDYTVLAGSRHENNSSPSENISFIAFDLLWDVDRMVEAMTGNIDAVYFVAGSKGKNLLQIDLHGAVKTMQAAEKAGVNRFVLLSSVFALEPIHWNESFLKDITDYNIAKHYADLYLTSQTNLNYTILQPGALKEESGTGKISVDVKEPLSNSIANVVDTLVAILQDDSTIGKVITMHDGETLIKEALKQVK</sequence>
<dbReference type="PANTHER" id="PTHR15020:SF50">
    <property type="entry name" value="UPF0659 PROTEIN YMR090W"/>
    <property type="match status" value="1"/>
</dbReference>
<dbReference type="AlphaFoldDB" id="A0A1H7B7I2"/>
<dbReference type="Proteomes" id="UP000199532">
    <property type="component" value="Unassembled WGS sequence"/>
</dbReference>
<dbReference type="Pfam" id="PF13460">
    <property type="entry name" value="NAD_binding_10"/>
    <property type="match status" value="1"/>
</dbReference>
<accession>A0A1H7B7I2</accession>
<gene>
    <name evidence="2" type="ORF">SAMN04487995_6148</name>
</gene>
<dbReference type="PANTHER" id="PTHR15020">
    <property type="entry name" value="FLAVIN REDUCTASE-RELATED"/>
    <property type="match status" value="1"/>
</dbReference>
<keyword evidence="3" id="KW-1185">Reference proteome</keyword>
<feature type="domain" description="NAD(P)-binding" evidence="1">
    <location>
        <begin position="8"/>
        <end position="189"/>
    </location>
</feature>
<dbReference type="RefSeq" id="WP_090342434.1">
    <property type="nucleotide sequence ID" value="NZ_FNXY01000013.1"/>
</dbReference>
<dbReference type="InterPro" id="IPR036291">
    <property type="entry name" value="NAD(P)-bd_dom_sf"/>
</dbReference>
<dbReference type="STRING" id="408657.SAMN04487995_6148"/>
<evidence type="ECO:0000313" key="2">
    <source>
        <dbReference type="EMBL" id="SEJ72824.1"/>
    </source>
</evidence>
<dbReference type="InterPro" id="IPR016040">
    <property type="entry name" value="NAD(P)-bd_dom"/>
</dbReference>
<dbReference type="SUPFAM" id="SSF51735">
    <property type="entry name" value="NAD(P)-binding Rossmann-fold domains"/>
    <property type="match status" value="1"/>
</dbReference>